<keyword evidence="5" id="KW-1185">Reference proteome</keyword>
<dbReference type="AlphaFoldDB" id="A0A1I6VRY7"/>
<gene>
    <name evidence="4" type="ORF">SAMN05444716_109136</name>
</gene>
<dbReference type="PANTHER" id="PTHR35526">
    <property type="entry name" value="ANTI-SIGMA-F FACTOR RSBW-RELATED"/>
    <property type="match status" value="1"/>
</dbReference>
<name>A0A1I6VRY7_9ACTN</name>
<keyword evidence="4" id="KW-0808">Transferase</keyword>
<dbReference type="EMBL" id="FPAB01000009">
    <property type="protein sequence ID" value="SFT16174.1"/>
    <property type="molecule type" value="Genomic_DNA"/>
</dbReference>
<organism evidence="4 5">
    <name type="scientific">Streptomyces harbinensis</name>
    <dbReference type="NCBI Taxonomy" id="1176198"/>
    <lineage>
        <taxon>Bacteria</taxon>
        <taxon>Bacillati</taxon>
        <taxon>Actinomycetota</taxon>
        <taxon>Actinomycetes</taxon>
        <taxon>Kitasatosporales</taxon>
        <taxon>Streptomycetaceae</taxon>
        <taxon>Streptomyces</taxon>
    </lineage>
</organism>
<feature type="domain" description="Histidine kinase/HSP90-like ATPase" evidence="3">
    <location>
        <begin position="50"/>
        <end position="147"/>
    </location>
</feature>
<sequence>MNCGHPVMPPWHMPTLRRVDSRSGAPPHPTAPAAPGVPGTWRLTAAPVDASVPLVRHAVRDLLHRRQAPVSPDRLGSLLLIVSELVTNAVRHAVLLTPQIGVEVTLAPGRVRVAVEDGHPYRPKALETGAEHTSGRGLLLVKIVTREAGGRCGVDSTAAGGKIVWAELPCDRH</sequence>
<dbReference type="Gene3D" id="3.30.565.10">
    <property type="entry name" value="Histidine kinase-like ATPase, C-terminal domain"/>
    <property type="match status" value="1"/>
</dbReference>
<dbReference type="InterPro" id="IPR003594">
    <property type="entry name" value="HATPase_dom"/>
</dbReference>
<accession>A0A1I6VRY7</accession>
<reference evidence="5" key="1">
    <citation type="submission" date="2016-10" db="EMBL/GenBank/DDBJ databases">
        <authorList>
            <person name="Varghese N."/>
            <person name="Submissions S."/>
        </authorList>
    </citation>
    <scope>NUCLEOTIDE SEQUENCE [LARGE SCALE GENOMIC DNA]</scope>
    <source>
        <strain evidence="5">CGMCC 4.7047</strain>
    </source>
</reference>
<proteinExistence type="predicted"/>
<dbReference type="InterPro" id="IPR050267">
    <property type="entry name" value="Anti-sigma-factor_SerPK"/>
</dbReference>
<keyword evidence="1" id="KW-0723">Serine/threonine-protein kinase</keyword>
<feature type="region of interest" description="Disordered" evidence="2">
    <location>
        <begin position="1"/>
        <end position="38"/>
    </location>
</feature>
<dbReference type="CDD" id="cd16936">
    <property type="entry name" value="HATPase_RsbW-like"/>
    <property type="match status" value="1"/>
</dbReference>
<dbReference type="Pfam" id="PF13581">
    <property type="entry name" value="HATPase_c_2"/>
    <property type="match status" value="1"/>
</dbReference>
<dbReference type="GO" id="GO:0004674">
    <property type="term" value="F:protein serine/threonine kinase activity"/>
    <property type="evidence" value="ECO:0007669"/>
    <property type="project" value="UniProtKB-KW"/>
</dbReference>
<evidence type="ECO:0000256" key="1">
    <source>
        <dbReference type="ARBA" id="ARBA00022527"/>
    </source>
</evidence>
<dbReference type="InterPro" id="IPR036890">
    <property type="entry name" value="HATPase_C_sf"/>
</dbReference>
<dbReference type="Proteomes" id="UP000198873">
    <property type="component" value="Unassembled WGS sequence"/>
</dbReference>
<keyword evidence="4" id="KW-0418">Kinase</keyword>
<dbReference type="PANTHER" id="PTHR35526:SF3">
    <property type="entry name" value="ANTI-SIGMA-F FACTOR RSBW"/>
    <property type="match status" value="1"/>
</dbReference>
<evidence type="ECO:0000259" key="3">
    <source>
        <dbReference type="Pfam" id="PF13581"/>
    </source>
</evidence>
<evidence type="ECO:0000313" key="4">
    <source>
        <dbReference type="EMBL" id="SFT16174.1"/>
    </source>
</evidence>
<protein>
    <submittedName>
        <fullName evidence="4">Histidine kinase-like ATPase domain-containing protein</fullName>
    </submittedName>
</protein>
<dbReference type="STRING" id="1176198.SAMN05444716_109136"/>
<evidence type="ECO:0000256" key="2">
    <source>
        <dbReference type="SAM" id="MobiDB-lite"/>
    </source>
</evidence>
<dbReference type="SUPFAM" id="SSF55874">
    <property type="entry name" value="ATPase domain of HSP90 chaperone/DNA topoisomerase II/histidine kinase"/>
    <property type="match status" value="1"/>
</dbReference>
<evidence type="ECO:0000313" key="5">
    <source>
        <dbReference type="Proteomes" id="UP000198873"/>
    </source>
</evidence>